<keyword evidence="3" id="KW-1185">Reference proteome</keyword>
<protein>
    <submittedName>
        <fullName evidence="2">Uncharacterized protein</fullName>
    </submittedName>
</protein>
<feature type="region of interest" description="Disordered" evidence="1">
    <location>
        <begin position="1"/>
        <end position="20"/>
    </location>
</feature>
<organism evidence="2 3">
    <name type="scientific">Liparis tanakae</name>
    <name type="common">Tanaka's snailfish</name>
    <dbReference type="NCBI Taxonomy" id="230148"/>
    <lineage>
        <taxon>Eukaryota</taxon>
        <taxon>Metazoa</taxon>
        <taxon>Chordata</taxon>
        <taxon>Craniata</taxon>
        <taxon>Vertebrata</taxon>
        <taxon>Euteleostomi</taxon>
        <taxon>Actinopterygii</taxon>
        <taxon>Neopterygii</taxon>
        <taxon>Teleostei</taxon>
        <taxon>Neoteleostei</taxon>
        <taxon>Acanthomorphata</taxon>
        <taxon>Eupercaria</taxon>
        <taxon>Perciformes</taxon>
        <taxon>Cottioidei</taxon>
        <taxon>Cottales</taxon>
        <taxon>Liparidae</taxon>
        <taxon>Liparis</taxon>
    </lineage>
</organism>
<gene>
    <name evidence="2" type="ORF">EYF80_003733</name>
</gene>
<feature type="region of interest" description="Disordered" evidence="1">
    <location>
        <begin position="37"/>
        <end position="103"/>
    </location>
</feature>
<proteinExistence type="predicted"/>
<sequence>MRILRSDDSAAPGGRAVLTPGWRELWPCPADVVGGGVGGGGGGGAEPAALRSTASQMQRGSGALQSTPTGFWKLQSDPACDGHGSIARCEEEEEEEEEDSTEA</sequence>
<name>A0A4Z2J6S4_9TELE</name>
<dbReference type="EMBL" id="SRLO01000018">
    <property type="protein sequence ID" value="TNN85889.1"/>
    <property type="molecule type" value="Genomic_DNA"/>
</dbReference>
<evidence type="ECO:0000313" key="2">
    <source>
        <dbReference type="EMBL" id="TNN85889.1"/>
    </source>
</evidence>
<accession>A0A4Z2J6S4</accession>
<feature type="compositionally biased region" description="Acidic residues" evidence="1">
    <location>
        <begin position="90"/>
        <end position="103"/>
    </location>
</feature>
<reference evidence="2 3" key="1">
    <citation type="submission" date="2019-03" db="EMBL/GenBank/DDBJ databases">
        <title>First draft genome of Liparis tanakae, snailfish: a comprehensive survey of snailfish specific genes.</title>
        <authorList>
            <person name="Kim W."/>
            <person name="Song I."/>
            <person name="Jeong J.-H."/>
            <person name="Kim D."/>
            <person name="Kim S."/>
            <person name="Ryu S."/>
            <person name="Song J.Y."/>
            <person name="Lee S.K."/>
        </authorList>
    </citation>
    <scope>NUCLEOTIDE SEQUENCE [LARGE SCALE GENOMIC DNA]</scope>
    <source>
        <tissue evidence="2">Muscle</tissue>
    </source>
</reference>
<evidence type="ECO:0000313" key="3">
    <source>
        <dbReference type="Proteomes" id="UP000314294"/>
    </source>
</evidence>
<evidence type="ECO:0000256" key="1">
    <source>
        <dbReference type="SAM" id="MobiDB-lite"/>
    </source>
</evidence>
<dbReference type="AlphaFoldDB" id="A0A4Z2J6S4"/>
<feature type="compositionally biased region" description="Polar residues" evidence="1">
    <location>
        <begin position="52"/>
        <end position="69"/>
    </location>
</feature>
<comment type="caution">
    <text evidence="2">The sequence shown here is derived from an EMBL/GenBank/DDBJ whole genome shotgun (WGS) entry which is preliminary data.</text>
</comment>
<dbReference type="Proteomes" id="UP000314294">
    <property type="component" value="Unassembled WGS sequence"/>
</dbReference>